<dbReference type="OrthoDB" id="1655135at2"/>
<keyword evidence="3" id="KW-1185">Reference proteome</keyword>
<organism evidence="2 3">
    <name type="scientific">Papillibacter cinnamivorans DSM 12816</name>
    <dbReference type="NCBI Taxonomy" id="1122930"/>
    <lineage>
        <taxon>Bacteria</taxon>
        <taxon>Bacillati</taxon>
        <taxon>Bacillota</taxon>
        <taxon>Clostridia</taxon>
        <taxon>Eubacteriales</taxon>
        <taxon>Oscillospiraceae</taxon>
        <taxon>Papillibacter</taxon>
    </lineage>
</organism>
<dbReference type="GO" id="GO:0003677">
    <property type="term" value="F:DNA binding"/>
    <property type="evidence" value="ECO:0007669"/>
    <property type="project" value="InterPro"/>
</dbReference>
<dbReference type="RefSeq" id="WP_159448065.1">
    <property type="nucleotide sequence ID" value="NZ_FWXW01000004.1"/>
</dbReference>
<evidence type="ECO:0000313" key="2">
    <source>
        <dbReference type="EMBL" id="SMC61729.1"/>
    </source>
</evidence>
<proteinExistence type="predicted"/>
<evidence type="ECO:0000259" key="1">
    <source>
        <dbReference type="Pfam" id="PF12728"/>
    </source>
</evidence>
<accession>A0A1W2ALX2</accession>
<sequence length="69" mass="7928">MTKTEEAYRLMLTEYPDLLTAEQAAKILGIDRHQVYRMVDRGELFGIKLAGQYKIAKLRLVEFILGQVA</sequence>
<dbReference type="AlphaFoldDB" id="A0A1W2ALX2"/>
<evidence type="ECO:0000313" key="3">
    <source>
        <dbReference type="Proteomes" id="UP000192790"/>
    </source>
</evidence>
<dbReference type="Pfam" id="PF12728">
    <property type="entry name" value="HTH_17"/>
    <property type="match status" value="1"/>
</dbReference>
<dbReference type="Proteomes" id="UP000192790">
    <property type="component" value="Unassembled WGS sequence"/>
</dbReference>
<protein>
    <submittedName>
        <fullName evidence="2">DNA binding domain-containing protein, excisionase family</fullName>
    </submittedName>
</protein>
<dbReference type="InterPro" id="IPR041657">
    <property type="entry name" value="HTH_17"/>
</dbReference>
<gene>
    <name evidence="2" type="ORF">SAMN02745168_1827</name>
</gene>
<dbReference type="EMBL" id="FWXW01000004">
    <property type="protein sequence ID" value="SMC61729.1"/>
    <property type="molecule type" value="Genomic_DNA"/>
</dbReference>
<feature type="domain" description="Helix-turn-helix" evidence="1">
    <location>
        <begin position="18"/>
        <end position="66"/>
    </location>
</feature>
<reference evidence="2 3" key="1">
    <citation type="submission" date="2017-04" db="EMBL/GenBank/DDBJ databases">
        <authorList>
            <person name="Afonso C.L."/>
            <person name="Miller P.J."/>
            <person name="Scott M.A."/>
            <person name="Spackman E."/>
            <person name="Goraichik I."/>
            <person name="Dimitrov K.M."/>
            <person name="Suarez D.L."/>
            <person name="Swayne D.E."/>
        </authorList>
    </citation>
    <scope>NUCLEOTIDE SEQUENCE [LARGE SCALE GENOMIC DNA]</scope>
    <source>
        <strain evidence="2 3">DSM 12816</strain>
    </source>
</reference>
<name>A0A1W2ALX2_9FIRM</name>
<dbReference type="InterPro" id="IPR010093">
    <property type="entry name" value="SinI_DNA-bd"/>
</dbReference>
<dbReference type="STRING" id="1122930.SAMN02745168_1827"/>
<dbReference type="NCBIfam" id="TIGR01764">
    <property type="entry name" value="excise"/>
    <property type="match status" value="1"/>
</dbReference>